<proteinExistence type="predicted"/>
<accession>A0A8J2M6Z8</accession>
<protein>
    <submittedName>
        <fullName evidence="2">Uncharacterized protein</fullName>
    </submittedName>
</protein>
<evidence type="ECO:0000313" key="2">
    <source>
        <dbReference type="EMBL" id="CAG7833180.1"/>
    </source>
</evidence>
<feature type="region of interest" description="Disordered" evidence="1">
    <location>
        <begin position="13"/>
        <end position="33"/>
    </location>
</feature>
<name>A0A8J2M6Z8_9HEXA</name>
<dbReference type="AlphaFoldDB" id="A0A8J2M6Z8"/>
<organism evidence="2 3">
    <name type="scientific">Allacma fusca</name>
    <dbReference type="NCBI Taxonomy" id="39272"/>
    <lineage>
        <taxon>Eukaryota</taxon>
        <taxon>Metazoa</taxon>
        <taxon>Ecdysozoa</taxon>
        <taxon>Arthropoda</taxon>
        <taxon>Hexapoda</taxon>
        <taxon>Collembola</taxon>
        <taxon>Symphypleona</taxon>
        <taxon>Sminthuridae</taxon>
        <taxon>Allacma</taxon>
    </lineage>
</organism>
<keyword evidence="3" id="KW-1185">Reference proteome</keyword>
<dbReference type="EMBL" id="CAJVCH010568862">
    <property type="protein sequence ID" value="CAG7833180.1"/>
    <property type="molecule type" value="Genomic_DNA"/>
</dbReference>
<sequence length="88" mass="9520">MASVGAVASFLKDEKKKLSSTVSDADDPLAPHRSNVVIKPFPQYPPKWMSSARGSDASQVEQESPDKGCARRLLSCFCGCCGCENRKI</sequence>
<evidence type="ECO:0000313" key="3">
    <source>
        <dbReference type="Proteomes" id="UP000708208"/>
    </source>
</evidence>
<comment type="caution">
    <text evidence="2">The sequence shown here is derived from an EMBL/GenBank/DDBJ whole genome shotgun (WGS) entry which is preliminary data.</text>
</comment>
<reference evidence="2" key="1">
    <citation type="submission" date="2021-06" db="EMBL/GenBank/DDBJ databases">
        <authorList>
            <person name="Hodson N. C."/>
            <person name="Mongue J. A."/>
            <person name="Jaron S. K."/>
        </authorList>
    </citation>
    <scope>NUCLEOTIDE SEQUENCE</scope>
</reference>
<dbReference type="Proteomes" id="UP000708208">
    <property type="component" value="Unassembled WGS sequence"/>
</dbReference>
<gene>
    <name evidence="2" type="ORF">AFUS01_LOCUS42823</name>
</gene>
<evidence type="ECO:0000256" key="1">
    <source>
        <dbReference type="SAM" id="MobiDB-lite"/>
    </source>
</evidence>